<dbReference type="GeneID" id="5975770"/>
<proteinExistence type="predicted"/>
<dbReference type="Proteomes" id="UP000001055">
    <property type="component" value="Unassembled WGS sequence"/>
</dbReference>
<dbReference type="AlphaFoldDB" id="Q0UI53"/>
<dbReference type="KEGG" id="pno:SNOG_08561"/>
<dbReference type="EMBL" id="CH445337">
    <property type="protein sequence ID" value="EAT83729.2"/>
    <property type="molecule type" value="Genomic_DNA"/>
</dbReference>
<organism evidence="1 2">
    <name type="scientific">Phaeosphaeria nodorum (strain SN15 / ATCC MYA-4574 / FGSC 10173)</name>
    <name type="common">Glume blotch fungus</name>
    <name type="synonym">Parastagonospora nodorum</name>
    <dbReference type="NCBI Taxonomy" id="321614"/>
    <lineage>
        <taxon>Eukaryota</taxon>
        <taxon>Fungi</taxon>
        <taxon>Dikarya</taxon>
        <taxon>Ascomycota</taxon>
        <taxon>Pezizomycotina</taxon>
        <taxon>Dothideomycetes</taxon>
        <taxon>Pleosporomycetidae</taxon>
        <taxon>Pleosporales</taxon>
        <taxon>Pleosporineae</taxon>
        <taxon>Phaeosphaeriaceae</taxon>
        <taxon>Parastagonospora</taxon>
    </lineage>
</organism>
<evidence type="ECO:0000313" key="1">
    <source>
        <dbReference type="EMBL" id="EAT83729.2"/>
    </source>
</evidence>
<dbReference type="InParanoid" id="Q0UI53"/>
<dbReference type="RefSeq" id="XP_001798871.1">
    <property type="nucleotide sequence ID" value="XM_001798819.1"/>
</dbReference>
<reference evidence="2" key="1">
    <citation type="journal article" date="2007" name="Plant Cell">
        <title>Dothideomycete-plant interactions illuminated by genome sequencing and EST analysis of the wheat pathogen Stagonospora nodorum.</title>
        <authorList>
            <person name="Hane J.K."/>
            <person name="Lowe R.G."/>
            <person name="Solomon P.S."/>
            <person name="Tan K.C."/>
            <person name="Schoch C.L."/>
            <person name="Spatafora J.W."/>
            <person name="Crous P.W."/>
            <person name="Kodira C."/>
            <person name="Birren B.W."/>
            <person name="Galagan J.E."/>
            <person name="Torriani S.F."/>
            <person name="McDonald B.A."/>
            <person name="Oliver R.P."/>
        </authorList>
    </citation>
    <scope>NUCLEOTIDE SEQUENCE [LARGE SCALE GENOMIC DNA]</scope>
    <source>
        <strain evidence="2">SN15 / ATCC MYA-4574 / FGSC 10173</strain>
    </source>
</reference>
<gene>
    <name evidence="1" type="ORF">SNOG_08561</name>
</gene>
<name>Q0UI53_PHANO</name>
<protein>
    <submittedName>
        <fullName evidence="1">Uncharacterized protein</fullName>
    </submittedName>
</protein>
<evidence type="ECO:0000313" key="2">
    <source>
        <dbReference type="Proteomes" id="UP000001055"/>
    </source>
</evidence>
<sequence length="70" mass="7742">MSPTSSPSGTNVSSTSSLPRITPYCVVNFDFCRYGDHEFNEVHLFGEVCTCAWFAAVRVLRKTVADCTEC</sequence>
<accession>Q0UI53</accession>